<dbReference type="InterPro" id="IPR000980">
    <property type="entry name" value="SH2"/>
</dbReference>
<dbReference type="OrthoDB" id="19300at2759"/>
<dbReference type="GO" id="GO:0003700">
    <property type="term" value="F:DNA-binding transcription factor activity"/>
    <property type="evidence" value="ECO:0007669"/>
    <property type="project" value="InterPro"/>
</dbReference>
<organism evidence="4 5">
    <name type="scientific">Allacma fusca</name>
    <dbReference type="NCBI Taxonomy" id="39272"/>
    <lineage>
        <taxon>Eukaryota</taxon>
        <taxon>Metazoa</taxon>
        <taxon>Ecdysozoa</taxon>
        <taxon>Arthropoda</taxon>
        <taxon>Hexapoda</taxon>
        <taxon>Collembola</taxon>
        <taxon>Symphypleona</taxon>
        <taxon>Sminthuridae</taxon>
        <taxon>Allacma</taxon>
    </lineage>
</organism>
<dbReference type="GO" id="GO:0003677">
    <property type="term" value="F:DNA binding"/>
    <property type="evidence" value="ECO:0007669"/>
    <property type="project" value="InterPro"/>
</dbReference>
<feature type="domain" description="SH2" evidence="2">
    <location>
        <begin position="520"/>
        <end position="575"/>
    </location>
</feature>
<dbReference type="InterPro" id="IPR001217">
    <property type="entry name" value="STAT"/>
</dbReference>
<dbReference type="Pfam" id="PF02864">
    <property type="entry name" value="STAT_bind"/>
    <property type="match status" value="1"/>
</dbReference>
<gene>
    <name evidence="4" type="ORF">AFUS01_LOCUS27302</name>
</gene>
<dbReference type="EMBL" id="CAJVCH010375966">
    <property type="protein sequence ID" value="CAG7816696.1"/>
    <property type="molecule type" value="Genomic_DNA"/>
</dbReference>
<evidence type="ECO:0000259" key="2">
    <source>
        <dbReference type="Pfam" id="PF00017"/>
    </source>
</evidence>
<reference evidence="4" key="1">
    <citation type="submission" date="2021-06" db="EMBL/GenBank/DDBJ databases">
        <authorList>
            <person name="Hodson N. C."/>
            <person name="Mongue J. A."/>
            <person name="Jaron S. K."/>
        </authorList>
    </citation>
    <scope>NUCLEOTIDE SEQUENCE</scope>
</reference>
<feature type="domain" description="STAT transcription factor DNA-binding" evidence="3">
    <location>
        <begin position="264"/>
        <end position="398"/>
    </location>
</feature>
<dbReference type="GO" id="GO:0007165">
    <property type="term" value="P:signal transduction"/>
    <property type="evidence" value="ECO:0007669"/>
    <property type="project" value="InterPro"/>
</dbReference>
<protein>
    <recommendedName>
        <fullName evidence="6">Signal transducer and activator of transcription</fullName>
    </recommendedName>
</protein>
<dbReference type="InterPro" id="IPR013801">
    <property type="entry name" value="STAT_TF_DNA-bd"/>
</dbReference>
<evidence type="ECO:0000313" key="4">
    <source>
        <dbReference type="EMBL" id="CAG7816696.1"/>
    </source>
</evidence>
<dbReference type="Proteomes" id="UP000708208">
    <property type="component" value="Unassembled WGS sequence"/>
</dbReference>
<sequence length="665" mass="76959">MSLLQAIQALPTGPSCYAKLNEWGCTLWQYRQYFPEFLERTLCTVVEDPTEDEVNQWYSEFETMQQNCINMSNGYQEKLYAPVSWYKAFKSCLKEELDFVEQEWLRFAEMGLQVCINLHQQILNTAITFEGYNDIVPTILEMSEITGTVPLEQQLLDQLTQVVNTTCWCVAALLEYKTYFRPSYFSNMSTEFQNWGREYRSRFESIQNIRFFLQKFFAQSALWQNLSFKLPTNFDVPIQQMRHLSDKVDLAIRQLVSQAMIVTQQPQGTIKKETKFDLEVQIFGTNLTYVGQTRAPSVTVINETQAETLHREGLNDEITHGCGRIQSCKPPQKPPTQVYQDADKTMTVTYERMGIPERPQDISRTRAVLRQKFVILFHTVLKFEGLPIRVWTCSTPFVYTTNVSQDCEASATIFWDTYVFYKSPFNIKSNVSAKLWQVQAALSRFITKETSITWAPNQRSLTFLMEKMLGYQYYNLETLIDRATIDEQRDPESGVTFWKWFISAIKLLKEDFSAHWQKGYIVGFIDREIAEKVIQEKRPETFMLRFSSSQVGGLSITFKGNVCTDSSIFPTNERGQLAADLNQFISEMNPPVKYLLYINSEGHFVQKHKDEIFTTNSAPPSPENYLLVNGRKPGEHPNLQRIKRFQCLHMTPASASSQTGIALIA</sequence>
<keyword evidence="1" id="KW-0727">SH2 domain</keyword>
<dbReference type="AlphaFoldDB" id="A0A8J2KNE1"/>
<evidence type="ECO:0000259" key="3">
    <source>
        <dbReference type="Pfam" id="PF02864"/>
    </source>
</evidence>
<dbReference type="Pfam" id="PF00017">
    <property type="entry name" value="SH2"/>
    <property type="match status" value="1"/>
</dbReference>
<dbReference type="PANTHER" id="PTHR11801">
    <property type="entry name" value="SIGNAL TRANSDUCER AND ACTIVATOR OF TRANSCRIPTION"/>
    <property type="match status" value="1"/>
</dbReference>
<evidence type="ECO:0000256" key="1">
    <source>
        <dbReference type="ARBA" id="ARBA00022999"/>
    </source>
</evidence>
<keyword evidence="5" id="KW-1185">Reference proteome</keyword>
<comment type="caution">
    <text evidence="4">The sequence shown here is derived from an EMBL/GenBank/DDBJ whole genome shotgun (WGS) entry which is preliminary data.</text>
</comment>
<proteinExistence type="predicted"/>
<accession>A0A8J2KNE1</accession>
<name>A0A8J2KNE1_9HEXA</name>
<evidence type="ECO:0000313" key="5">
    <source>
        <dbReference type="Proteomes" id="UP000708208"/>
    </source>
</evidence>
<evidence type="ECO:0008006" key="6">
    <source>
        <dbReference type="Google" id="ProtNLM"/>
    </source>
</evidence>